<dbReference type="Proteomes" id="UP000621500">
    <property type="component" value="Unassembled WGS sequence"/>
</dbReference>
<dbReference type="Gene3D" id="3.90.1200.10">
    <property type="match status" value="1"/>
</dbReference>
<dbReference type="EMBL" id="BONX01000006">
    <property type="protein sequence ID" value="GIG94531.1"/>
    <property type="molecule type" value="Genomic_DNA"/>
</dbReference>
<protein>
    <recommendedName>
        <fullName evidence="1">Aminoglycoside phosphotransferase domain-containing protein</fullName>
    </recommendedName>
</protein>
<sequence>MIDNLVTAQGEQARAARARRLLGGLRDARINQPEHQAQALRDLGLDPVAGGRNNDVYQWSDADATPICVKVYRVDERRRLEREWNALTLLASAGVDGIPRPLWCLDDPAMPVIGMTLLPGTSVPDLPDPVPAVTAMPDLLRRIHAAPLTAGFSRLPRIDSAEHYVERINRTWAVQLLQHERDELTIELRGLLGRWRRSGDGDVACEWRPRTFSRGDANLINWLWDGHTIRVVDFEFCGHSDLVFDAADLIEHISGRLIPDDIWQALLPELGVAPQEQQRFRACQRTCALRWLAVLWKQRDQRAAEFGTQLTRVRHLFTDLP</sequence>
<evidence type="ECO:0000313" key="2">
    <source>
        <dbReference type="EMBL" id="GIG94531.1"/>
    </source>
</evidence>
<dbReference type="RefSeq" id="WP_203856189.1">
    <property type="nucleotide sequence ID" value="NZ_BAAAZQ010000005.1"/>
</dbReference>
<accession>A0ABQ4EJX0</accession>
<evidence type="ECO:0000259" key="1">
    <source>
        <dbReference type="Pfam" id="PF01636"/>
    </source>
</evidence>
<reference evidence="2 3" key="1">
    <citation type="submission" date="2021-01" db="EMBL/GenBank/DDBJ databases">
        <title>Whole genome shotgun sequence of Plantactinospora mayteni NBRC 109088.</title>
        <authorList>
            <person name="Komaki H."/>
            <person name="Tamura T."/>
        </authorList>
    </citation>
    <scope>NUCLEOTIDE SEQUENCE [LARGE SCALE GENOMIC DNA]</scope>
    <source>
        <strain evidence="2 3">NBRC 109088</strain>
    </source>
</reference>
<comment type="caution">
    <text evidence="2">The sequence shown here is derived from an EMBL/GenBank/DDBJ whole genome shotgun (WGS) entry which is preliminary data.</text>
</comment>
<dbReference type="InterPro" id="IPR002575">
    <property type="entry name" value="Aminoglycoside_PTrfase"/>
</dbReference>
<dbReference type="InterPro" id="IPR011009">
    <property type="entry name" value="Kinase-like_dom_sf"/>
</dbReference>
<keyword evidence="3" id="KW-1185">Reference proteome</keyword>
<feature type="domain" description="Aminoglycoside phosphotransferase" evidence="1">
    <location>
        <begin position="47"/>
        <end position="267"/>
    </location>
</feature>
<dbReference type="Pfam" id="PF01636">
    <property type="entry name" value="APH"/>
    <property type="match status" value="1"/>
</dbReference>
<proteinExistence type="predicted"/>
<dbReference type="SUPFAM" id="SSF56112">
    <property type="entry name" value="Protein kinase-like (PK-like)"/>
    <property type="match status" value="1"/>
</dbReference>
<evidence type="ECO:0000313" key="3">
    <source>
        <dbReference type="Proteomes" id="UP000621500"/>
    </source>
</evidence>
<organism evidence="2 3">
    <name type="scientific">Plantactinospora mayteni</name>
    <dbReference type="NCBI Taxonomy" id="566021"/>
    <lineage>
        <taxon>Bacteria</taxon>
        <taxon>Bacillati</taxon>
        <taxon>Actinomycetota</taxon>
        <taxon>Actinomycetes</taxon>
        <taxon>Micromonosporales</taxon>
        <taxon>Micromonosporaceae</taxon>
        <taxon>Plantactinospora</taxon>
    </lineage>
</organism>
<gene>
    <name evidence="2" type="ORF">Pma05_11040</name>
</gene>
<name>A0ABQ4EJX0_9ACTN</name>